<proteinExistence type="predicted"/>
<reference evidence="1" key="1">
    <citation type="submission" date="2021-02" db="EMBL/GenBank/DDBJ databases">
        <authorList>
            <person name="Nowell W R."/>
        </authorList>
    </citation>
    <scope>NUCLEOTIDE SEQUENCE</scope>
</reference>
<evidence type="ECO:0000313" key="2">
    <source>
        <dbReference type="EMBL" id="CAF4691533.1"/>
    </source>
</evidence>
<feature type="non-terminal residue" evidence="1">
    <location>
        <position position="28"/>
    </location>
</feature>
<sequence>MACAFAVMTVIAYAIVAKFTEPTATATT</sequence>
<name>A0A815P3E1_9BILA</name>
<accession>A0A815P3E1</accession>
<dbReference type="EMBL" id="CAJOBH010117041">
    <property type="protein sequence ID" value="CAF4691533.1"/>
    <property type="molecule type" value="Genomic_DNA"/>
</dbReference>
<dbReference type="Proteomes" id="UP000663855">
    <property type="component" value="Unassembled WGS sequence"/>
</dbReference>
<evidence type="ECO:0000313" key="1">
    <source>
        <dbReference type="EMBL" id="CAF1443613.1"/>
    </source>
</evidence>
<evidence type="ECO:0000313" key="3">
    <source>
        <dbReference type="Proteomes" id="UP000663855"/>
    </source>
</evidence>
<organism evidence="1 3">
    <name type="scientific">Rotaria magnacalcarata</name>
    <dbReference type="NCBI Taxonomy" id="392030"/>
    <lineage>
        <taxon>Eukaryota</taxon>
        <taxon>Metazoa</taxon>
        <taxon>Spiralia</taxon>
        <taxon>Gnathifera</taxon>
        <taxon>Rotifera</taxon>
        <taxon>Eurotatoria</taxon>
        <taxon>Bdelloidea</taxon>
        <taxon>Philodinida</taxon>
        <taxon>Philodinidae</taxon>
        <taxon>Rotaria</taxon>
    </lineage>
</organism>
<dbReference type="AlphaFoldDB" id="A0A815P3E1"/>
<gene>
    <name evidence="2" type="ORF">BYL167_LOCUS43733</name>
    <name evidence="1" type="ORF">CJN711_LOCUS24194</name>
</gene>
<comment type="caution">
    <text evidence="1">The sequence shown here is derived from an EMBL/GenBank/DDBJ whole genome shotgun (WGS) entry which is preliminary data.</text>
</comment>
<dbReference type="EMBL" id="CAJNOV010011287">
    <property type="protein sequence ID" value="CAF1443613.1"/>
    <property type="molecule type" value="Genomic_DNA"/>
</dbReference>
<dbReference type="Proteomes" id="UP000681967">
    <property type="component" value="Unassembled WGS sequence"/>
</dbReference>
<protein>
    <submittedName>
        <fullName evidence="1">Uncharacterized protein</fullName>
    </submittedName>
</protein>